<protein>
    <submittedName>
        <fullName evidence="6">Uncharacterized protein</fullName>
    </submittedName>
</protein>
<dbReference type="GO" id="GO:0005737">
    <property type="term" value="C:cytoplasm"/>
    <property type="evidence" value="ECO:0007669"/>
    <property type="project" value="TreeGrafter"/>
</dbReference>
<comment type="caution">
    <text evidence="6">The sequence shown here is derived from an EMBL/GenBank/DDBJ whole genome shotgun (WGS) entry which is preliminary data.</text>
</comment>
<organism evidence="6 7">
    <name type="scientific">Melipona bicolor</name>
    <dbReference type="NCBI Taxonomy" id="60889"/>
    <lineage>
        <taxon>Eukaryota</taxon>
        <taxon>Metazoa</taxon>
        <taxon>Ecdysozoa</taxon>
        <taxon>Arthropoda</taxon>
        <taxon>Hexapoda</taxon>
        <taxon>Insecta</taxon>
        <taxon>Pterygota</taxon>
        <taxon>Neoptera</taxon>
        <taxon>Endopterygota</taxon>
        <taxon>Hymenoptera</taxon>
        <taxon>Apocrita</taxon>
        <taxon>Aculeata</taxon>
        <taxon>Apoidea</taxon>
        <taxon>Anthophila</taxon>
        <taxon>Apidae</taxon>
        <taxon>Melipona</taxon>
    </lineage>
</organism>
<evidence type="ECO:0000256" key="3">
    <source>
        <dbReference type="ARBA" id="ARBA00022553"/>
    </source>
</evidence>
<feature type="region of interest" description="Disordered" evidence="5">
    <location>
        <begin position="1"/>
        <end position="34"/>
    </location>
</feature>
<evidence type="ECO:0000256" key="1">
    <source>
        <dbReference type="ARBA" id="ARBA00004123"/>
    </source>
</evidence>
<evidence type="ECO:0000313" key="6">
    <source>
        <dbReference type="EMBL" id="KAK1129882.1"/>
    </source>
</evidence>
<evidence type="ECO:0000313" key="7">
    <source>
        <dbReference type="Proteomes" id="UP001177670"/>
    </source>
</evidence>
<reference evidence="6" key="1">
    <citation type="submission" date="2021-10" db="EMBL/GenBank/DDBJ databases">
        <title>Melipona bicolor Genome sequencing and assembly.</title>
        <authorList>
            <person name="Araujo N.S."/>
            <person name="Arias M.C."/>
        </authorList>
    </citation>
    <scope>NUCLEOTIDE SEQUENCE</scope>
    <source>
        <strain evidence="6">USP_2M_L1-L4_2017</strain>
        <tissue evidence="6">Whole body</tissue>
    </source>
</reference>
<dbReference type="Gene3D" id="6.10.140.1300">
    <property type="match status" value="1"/>
</dbReference>
<dbReference type="Pfam" id="PF09806">
    <property type="entry name" value="CDK2AP"/>
    <property type="match status" value="1"/>
</dbReference>
<keyword evidence="7" id="KW-1185">Reference proteome</keyword>
<comment type="similarity">
    <text evidence="2">Belongs to the CDK2AP family.</text>
</comment>
<dbReference type="PANTHER" id="PTHR22607">
    <property type="entry name" value="DELETED IN ORAL CANCER 1/CDK2-ASSOCIATED PROTEIN 1"/>
    <property type="match status" value="1"/>
</dbReference>
<dbReference type="AlphaFoldDB" id="A0AA40KRI6"/>
<dbReference type="PANTHER" id="PTHR22607:SF3">
    <property type="entry name" value="CDK2-ASSOCIATED PROTEIN 1, ISOFORM B"/>
    <property type="match status" value="1"/>
</dbReference>
<evidence type="ECO:0000256" key="5">
    <source>
        <dbReference type="SAM" id="MobiDB-lite"/>
    </source>
</evidence>
<comment type="subcellular location">
    <subcellularLocation>
        <location evidence="1">Nucleus</location>
    </subcellularLocation>
</comment>
<dbReference type="EMBL" id="JAHYIQ010000008">
    <property type="protein sequence ID" value="KAK1129882.1"/>
    <property type="molecule type" value="Genomic_DNA"/>
</dbReference>
<dbReference type="InterPro" id="IPR017266">
    <property type="entry name" value="DOC_1/2"/>
</dbReference>
<keyword evidence="3" id="KW-0597">Phosphoprotein</keyword>
<evidence type="ECO:0000256" key="4">
    <source>
        <dbReference type="ARBA" id="ARBA00023242"/>
    </source>
</evidence>
<name>A0AA40KRI6_9HYME</name>
<gene>
    <name evidence="6" type="ORF">K0M31_019585</name>
</gene>
<dbReference type="Proteomes" id="UP001177670">
    <property type="component" value="Unassembled WGS sequence"/>
</dbReference>
<dbReference type="GO" id="GO:0005634">
    <property type="term" value="C:nucleus"/>
    <property type="evidence" value="ECO:0007669"/>
    <property type="project" value="UniProtKB-SubCell"/>
</dbReference>
<sequence length="173" mass="20421">MNKTNNYKYSRKKSTLKTNRQDNSIKRGKRNARRSLIKPHETEEEATIRRFHDAQRMARFRARRKKALEEVRVFKTELNRRDITFKTINSVVSMAAMEEFQTYFPIQNPSIVHSAGKQSKYSQLLKVIKELGRDIKLTYTGSKISIERLKLGIIKARMLIKECLMETEINLQQ</sequence>
<proteinExistence type="inferred from homology"/>
<keyword evidence="4" id="KW-0539">Nucleus</keyword>
<accession>A0AA40KRI6</accession>
<evidence type="ECO:0000256" key="2">
    <source>
        <dbReference type="ARBA" id="ARBA00008485"/>
    </source>
</evidence>